<dbReference type="PANTHER" id="PTHR24171">
    <property type="entry name" value="ANKYRIN REPEAT DOMAIN-CONTAINING PROTEIN 39-RELATED"/>
    <property type="match status" value="1"/>
</dbReference>
<feature type="repeat" description="ANK" evidence="3">
    <location>
        <begin position="537"/>
        <end position="569"/>
    </location>
</feature>
<dbReference type="EMBL" id="QEAN01000014">
    <property type="protein sequence ID" value="TPX53595.1"/>
    <property type="molecule type" value="Genomic_DNA"/>
</dbReference>
<dbReference type="Gene3D" id="1.25.40.20">
    <property type="entry name" value="Ankyrin repeat-containing domain"/>
    <property type="match status" value="2"/>
</dbReference>
<dbReference type="Pfam" id="PF12796">
    <property type="entry name" value="Ank_2"/>
    <property type="match status" value="1"/>
</dbReference>
<evidence type="ECO:0000313" key="5">
    <source>
        <dbReference type="EMBL" id="TPX53595.1"/>
    </source>
</evidence>
<dbReference type="GO" id="GO:0004842">
    <property type="term" value="F:ubiquitin-protein transferase activity"/>
    <property type="evidence" value="ECO:0007669"/>
    <property type="project" value="TreeGrafter"/>
</dbReference>
<gene>
    <name evidence="5" type="ORF">SeMB42_g00696</name>
</gene>
<evidence type="ECO:0000256" key="2">
    <source>
        <dbReference type="ARBA" id="ARBA00023043"/>
    </source>
</evidence>
<feature type="repeat" description="ANK" evidence="3">
    <location>
        <begin position="310"/>
        <end position="335"/>
    </location>
</feature>
<dbReference type="SUPFAM" id="SSF48403">
    <property type="entry name" value="Ankyrin repeat"/>
    <property type="match status" value="1"/>
</dbReference>
<feature type="compositionally biased region" description="Polar residues" evidence="4">
    <location>
        <begin position="697"/>
        <end position="713"/>
    </location>
</feature>
<keyword evidence="1" id="KW-0677">Repeat</keyword>
<feature type="region of interest" description="Disordered" evidence="4">
    <location>
        <begin position="155"/>
        <end position="174"/>
    </location>
</feature>
<dbReference type="STRING" id="286115.A0A507DQT9"/>
<dbReference type="AlphaFoldDB" id="A0A507DQT9"/>
<feature type="compositionally biased region" description="Basic and acidic residues" evidence="4">
    <location>
        <begin position="1"/>
        <end position="10"/>
    </location>
</feature>
<keyword evidence="2 3" id="KW-0040">ANK repeat</keyword>
<dbReference type="PROSITE" id="PS50297">
    <property type="entry name" value="ANK_REP_REGION"/>
    <property type="match status" value="3"/>
</dbReference>
<evidence type="ECO:0000313" key="6">
    <source>
        <dbReference type="Proteomes" id="UP000317494"/>
    </source>
</evidence>
<dbReference type="Pfam" id="PF00023">
    <property type="entry name" value="Ank"/>
    <property type="match status" value="1"/>
</dbReference>
<keyword evidence="6" id="KW-1185">Reference proteome</keyword>
<feature type="compositionally biased region" description="Low complexity" evidence="4">
    <location>
        <begin position="714"/>
        <end position="728"/>
    </location>
</feature>
<proteinExistence type="predicted"/>
<dbReference type="VEuPathDB" id="FungiDB:SeMB42_g00696"/>
<evidence type="ECO:0000256" key="4">
    <source>
        <dbReference type="SAM" id="MobiDB-lite"/>
    </source>
</evidence>
<comment type="caution">
    <text evidence="5">The sequence shown here is derived from an EMBL/GenBank/DDBJ whole genome shotgun (WGS) entry which is preliminary data.</text>
</comment>
<feature type="compositionally biased region" description="Low complexity" evidence="4">
    <location>
        <begin position="29"/>
        <end position="42"/>
    </location>
</feature>
<dbReference type="SMART" id="SM00248">
    <property type="entry name" value="ANK"/>
    <property type="match status" value="4"/>
</dbReference>
<feature type="region of interest" description="Disordered" evidence="4">
    <location>
        <begin position="1"/>
        <end position="93"/>
    </location>
</feature>
<feature type="compositionally biased region" description="Basic and acidic residues" evidence="4">
    <location>
        <begin position="155"/>
        <end position="167"/>
    </location>
</feature>
<name>A0A507DQT9_9FUNG</name>
<organism evidence="5 6">
    <name type="scientific">Synchytrium endobioticum</name>
    <dbReference type="NCBI Taxonomy" id="286115"/>
    <lineage>
        <taxon>Eukaryota</taxon>
        <taxon>Fungi</taxon>
        <taxon>Fungi incertae sedis</taxon>
        <taxon>Chytridiomycota</taxon>
        <taxon>Chytridiomycota incertae sedis</taxon>
        <taxon>Chytridiomycetes</taxon>
        <taxon>Synchytriales</taxon>
        <taxon>Synchytriaceae</taxon>
        <taxon>Synchytrium</taxon>
    </lineage>
</organism>
<sequence length="783" mass="84161">MDRYPSHSDAEYSLDNATAPKRPGLLSISMNSQRRARSNSASLPVTKSASPSALSANSRSNTSSPVSPGKSSLTDTESELSFAPDSPAGRCTLRQESGNQKICSQLSIGQILLASNGYLVSPRSVSFADFCRCDRHAQKRKEAMKKLVEAAAGEPADKFEGKSRGDGKGPLSRNNSSFGKIAGFLKASNRKCRFTRSGALHVLRLAIHDNRTSFACRLIDEMPIVALGHSRKHEMSKAFIHSMLNCMESVCILMLAHGFPQNINDPALERPISDIPDFLHPSFFIVAVAMGLEHVVRAMIKKANVNQDWYQIRPLHLACSSGNTPLANLLLDHGAISAATIGLDRLNMMQSLKSPYAKTYEKMKESHLAPSQSIMPLKSHNAFSNPSRNSTLIQQGLNRNKSHSQAQDSLNSTWQSGQSGHPELRLAVVEHRRAVLAEFSVGKHVLPLELALANGVIALGKLLIQKTEQKVIAASKFCLLLSRDFEASVMLHKAGASLSQVDAFGNQPLHLAARRGDLDLTIALVICKADVDAKGENGWTALHEAISREEWDVARILVHLGANINITNSEGLIPRELGLAFGHPIEKVELALDGQRPLRPALTDIITKVTNASNRISFPSPQDAHNRRGVSLTLGTGYTPPSPSLLVRRRTGMIQGGAITGSPTVSLSRSSSRSSSRSTVRPHSVQQVEEDCLGTPVATTHNDATLSSPVTLQPDSSSNAAGLSSLPALPAPDPHTAQKSSPPMPTLALDQAPLSYSPIPVAVAGPLEIKGGRDSPYPGPANR</sequence>
<reference evidence="5 6" key="1">
    <citation type="journal article" date="2019" name="Sci. Rep.">
        <title>Comparative genomics of chytrid fungi reveal insights into the obligate biotrophic and pathogenic lifestyle of Synchytrium endobioticum.</title>
        <authorList>
            <person name="van de Vossenberg B.T.L.H."/>
            <person name="Warris S."/>
            <person name="Nguyen H.D.T."/>
            <person name="van Gent-Pelzer M.P.E."/>
            <person name="Joly D.L."/>
            <person name="van de Geest H.C."/>
            <person name="Bonants P.J.M."/>
            <person name="Smith D.S."/>
            <person name="Levesque C.A."/>
            <person name="van der Lee T.A.J."/>
        </authorList>
    </citation>
    <scope>NUCLEOTIDE SEQUENCE [LARGE SCALE GENOMIC DNA]</scope>
    <source>
        <strain evidence="5 6">MB42</strain>
    </source>
</reference>
<dbReference type="InterPro" id="IPR002110">
    <property type="entry name" value="Ankyrin_rpt"/>
</dbReference>
<dbReference type="PANTHER" id="PTHR24171:SF8">
    <property type="entry name" value="BRCA1-ASSOCIATED RING DOMAIN PROTEIN 1"/>
    <property type="match status" value="1"/>
</dbReference>
<evidence type="ECO:0000256" key="3">
    <source>
        <dbReference type="PROSITE-ProRule" id="PRU00023"/>
    </source>
</evidence>
<protein>
    <recommendedName>
        <fullName evidence="7">Ankyrin</fullName>
    </recommendedName>
</protein>
<dbReference type="PROSITE" id="PS50088">
    <property type="entry name" value="ANK_REPEAT"/>
    <property type="match status" value="3"/>
</dbReference>
<evidence type="ECO:0008006" key="7">
    <source>
        <dbReference type="Google" id="ProtNLM"/>
    </source>
</evidence>
<feature type="region of interest" description="Disordered" evidence="4">
    <location>
        <begin position="616"/>
        <end position="751"/>
    </location>
</feature>
<accession>A0A507DQT9</accession>
<dbReference type="GO" id="GO:0085020">
    <property type="term" value="P:protein K6-linked ubiquitination"/>
    <property type="evidence" value="ECO:0007669"/>
    <property type="project" value="TreeGrafter"/>
</dbReference>
<feature type="repeat" description="ANK" evidence="3">
    <location>
        <begin position="504"/>
        <end position="536"/>
    </location>
</feature>
<evidence type="ECO:0000256" key="1">
    <source>
        <dbReference type="ARBA" id="ARBA00022737"/>
    </source>
</evidence>
<dbReference type="PRINTS" id="PR01415">
    <property type="entry name" value="ANKYRIN"/>
</dbReference>
<feature type="compositionally biased region" description="Low complexity" evidence="4">
    <location>
        <begin position="662"/>
        <end position="684"/>
    </location>
</feature>
<feature type="compositionally biased region" description="Polar residues" evidence="4">
    <location>
        <begin position="43"/>
        <end position="75"/>
    </location>
</feature>
<feature type="region of interest" description="Disordered" evidence="4">
    <location>
        <begin position="398"/>
        <end position="419"/>
    </location>
</feature>
<dbReference type="InterPro" id="IPR036770">
    <property type="entry name" value="Ankyrin_rpt-contain_sf"/>
</dbReference>
<dbReference type="Proteomes" id="UP000317494">
    <property type="component" value="Unassembled WGS sequence"/>
</dbReference>